<protein>
    <submittedName>
        <fullName evidence="2">F-box protein</fullName>
    </submittedName>
</protein>
<dbReference type="NCBIfam" id="TIGR01640">
    <property type="entry name" value="F_box_assoc_1"/>
    <property type="match status" value="1"/>
</dbReference>
<reference evidence="2" key="1">
    <citation type="submission" date="2020-06" db="EMBL/GenBank/DDBJ databases">
        <authorList>
            <person name="Li T."/>
            <person name="Hu X."/>
            <person name="Zhang T."/>
            <person name="Song X."/>
            <person name="Zhang H."/>
            <person name="Dai N."/>
            <person name="Sheng W."/>
            <person name="Hou X."/>
            <person name="Wei L."/>
        </authorList>
    </citation>
    <scope>NUCLEOTIDE SEQUENCE</scope>
    <source>
        <strain evidence="2">G02</strain>
        <tissue evidence="2">Leaf</tissue>
    </source>
</reference>
<dbReference type="InterPro" id="IPR017451">
    <property type="entry name" value="F-box-assoc_interact_dom"/>
</dbReference>
<dbReference type="InterPro" id="IPR006527">
    <property type="entry name" value="F-box-assoc_dom_typ1"/>
</dbReference>
<dbReference type="Pfam" id="PF07734">
    <property type="entry name" value="FBA_1"/>
    <property type="match status" value="1"/>
</dbReference>
<dbReference type="EMBL" id="JACGWJ010000026">
    <property type="protein sequence ID" value="KAL0312639.1"/>
    <property type="molecule type" value="Genomic_DNA"/>
</dbReference>
<organism evidence="2">
    <name type="scientific">Sesamum radiatum</name>
    <name type="common">Black benniseed</name>
    <dbReference type="NCBI Taxonomy" id="300843"/>
    <lineage>
        <taxon>Eukaryota</taxon>
        <taxon>Viridiplantae</taxon>
        <taxon>Streptophyta</taxon>
        <taxon>Embryophyta</taxon>
        <taxon>Tracheophyta</taxon>
        <taxon>Spermatophyta</taxon>
        <taxon>Magnoliopsida</taxon>
        <taxon>eudicotyledons</taxon>
        <taxon>Gunneridae</taxon>
        <taxon>Pentapetalae</taxon>
        <taxon>asterids</taxon>
        <taxon>lamiids</taxon>
        <taxon>Lamiales</taxon>
        <taxon>Pedaliaceae</taxon>
        <taxon>Sesamum</taxon>
    </lineage>
</organism>
<name>A0AAW2L226_SESRA</name>
<evidence type="ECO:0000259" key="1">
    <source>
        <dbReference type="Pfam" id="PF07734"/>
    </source>
</evidence>
<proteinExistence type="predicted"/>
<feature type="domain" description="F-box associated beta-propeller type 1" evidence="1">
    <location>
        <begin position="110"/>
        <end position="325"/>
    </location>
</feature>
<sequence length="407" mass="46261">MAESIVDIIPPESLMETLARLPLKTLFASRSACKTFVNLTSVSRRGKSFRNLTSFKPEFIALHSANATQVLALQFGDSNMLNCVDPEVDVDPEFVQNVRLKPMFRMPDFISQRTYSRDQNKSLLVNSCNGLLYFVRRCAEDERSFVCNPVTSEYFLIPDVDRDTEPRFLSSVIETKSMWLGYSPGSDNYKVLRLFSHSYGDPLDMGAEVLEVGSDSWKLIGKPPLSRDVSWDCCSTTLNGVLYWLDQTWKDIFFFDFEKEIFGEIALPSEYGEEQLSKIECMSIGVLGGCLSLSFNVHDAPLVDVWVMKKHGDEESWSKEFIVDAVSPSGVPLYGQFRPLQVLKNGEILMLWINNDLVCYNPRNKSLRYAGFDHLDMNPRAVGFTPSLISLKDTLSVNEVRHSERPW</sequence>
<dbReference type="InterPro" id="IPR050796">
    <property type="entry name" value="SCF_F-box_component"/>
</dbReference>
<accession>A0AAW2L226</accession>
<dbReference type="PANTHER" id="PTHR31672:SF10">
    <property type="entry name" value="F-BOX DOMAIN-CONTAINING PROTEIN"/>
    <property type="match status" value="1"/>
</dbReference>
<reference evidence="2" key="2">
    <citation type="journal article" date="2024" name="Plant">
        <title>Genomic evolution and insights into agronomic trait innovations of Sesamum species.</title>
        <authorList>
            <person name="Miao H."/>
            <person name="Wang L."/>
            <person name="Qu L."/>
            <person name="Liu H."/>
            <person name="Sun Y."/>
            <person name="Le M."/>
            <person name="Wang Q."/>
            <person name="Wei S."/>
            <person name="Zheng Y."/>
            <person name="Lin W."/>
            <person name="Duan Y."/>
            <person name="Cao H."/>
            <person name="Xiong S."/>
            <person name="Wang X."/>
            <person name="Wei L."/>
            <person name="Li C."/>
            <person name="Ma Q."/>
            <person name="Ju M."/>
            <person name="Zhao R."/>
            <person name="Li G."/>
            <person name="Mu C."/>
            <person name="Tian Q."/>
            <person name="Mei H."/>
            <person name="Zhang T."/>
            <person name="Gao T."/>
            <person name="Zhang H."/>
        </authorList>
    </citation>
    <scope>NUCLEOTIDE SEQUENCE</scope>
    <source>
        <strain evidence="2">G02</strain>
    </source>
</reference>
<dbReference type="AlphaFoldDB" id="A0AAW2L226"/>
<comment type="caution">
    <text evidence="2">The sequence shown here is derived from an EMBL/GenBank/DDBJ whole genome shotgun (WGS) entry which is preliminary data.</text>
</comment>
<evidence type="ECO:0000313" key="2">
    <source>
        <dbReference type="EMBL" id="KAL0312639.1"/>
    </source>
</evidence>
<gene>
    <name evidence="2" type="ORF">Sradi_5663200</name>
</gene>
<dbReference type="PANTHER" id="PTHR31672">
    <property type="entry name" value="BNACNNG10540D PROTEIN"/>
    <property type="match status" value="1"/>
</dbReference>